<dbReference type="RefSeq" id="WP_111933092.1">
    <property type="nucleotide sequence ID" value="NZ_CADFFP010000017.1"/>
</dbReference>
<dbReference type="AlphaFoldDB" id="A0A329C5T7"/>
<dbReference type="Pfam" id="PF06267">
    <property type="entry name" value="DUF1028"/>
    <property type="match status" value="1"/>
</dbReference>
<gene>
    <name evidence="1" type="ORF">BX591_11435</name>
</gene>
<dbReference type="OrthoDB" id="9790012at2"/>
<reference evidence="1 2" key="1">
    <citation type="submission" date="2018-06" db="EMBL/GenBank/DDBJ databases">
        <title>Genomic Encyclopedia of Type Strains, Phase III (KMG-III): the genomes of soil and plant-associated and newly described type strains.</title>
        <authorList>
            <person name="Whitman W."/>
        </authorList>
    </citation>
    <scope>NUCLEOTIDE SEQUENCE [LARGE SCALE GENOMIC DNA]</scope>
    <source>
        <strain evidence="1 2">LMG 23644</strain>
    </source>
</reference>
<evidence type="ECO:0000313" key="1">
    <source>
        <dbReference type="EMBL" id="RAS26375.1"/>
    </source>
</evidence>
<keyword evidence="1" id="KW-0378">Hydrolase</keyword>
<sequence>MTFSIIGRCPETGQLGIAISSSSIAVGARCPWVRAGVGAVATQNVTLPALGPRILDSLEEAPRGDPAAALEHALGADAWRAYRQVTVIDSAGRTAFFSGDEALGLHHAVAGKQCVAAGNLLAAREVIDAMVHAFEQAPGMLAERLLSAMHAAMAAGGEAGPVHSAALKVVGDVSWPIVDLRLDWADQDPIGKLDDLWQAYRPQMQDYLTRALNPTAAPGYGVPGDE</sequence>
<dbReference type="PANTHER" id="PTHR39328:SF1">
    <property type="entry name" value="BLL2871 PROTEIN"/>
    <property type="match status" value="1"/>
</dbReference>
<protein>
    <submittedName>
        <fullName evidence="1">Putative Ntn-hydrolase superfamily protein</fullName>
    </submittedName>
</protein>
<dbReference type="EMBL" id="QLTK01000014">
    <property type="protein sequence ID" value="RAS26375.1"/>
    <property type="molecule type" value="Genomic_DNA"/>
</dbReference>
<evidence type="ECO:0000313" key="2">
    <source>
        <dbReference type="Proteomes" id="UP000248918"/>
    </source>
</evidence>
<dbReference type="Gene3D" id="3.60.20.10">
    <property type="entry name" value="Glutamine Phosphoribosylpyrophosphate, subunit 1, domain 1"/>
    <property type="match status" value="1"/>
</dbReference>
<accession>A0A329C5T7</accession>
<dbReference type="SUPFAM" id="SSF56235">
    <property type="entry name" value="N-terminal nucleophile aminohydrolases (Ntn hydrolases)"/>
    <property type="match status" value="1"/>
</dbReference>
<dbReference type="GO" id="GO:0016787">
    <property type="term" value="F:hydrolase activity"/>
    <property type="evidence" value="ECO:0007669"/>
    <property type="project" value="UniProtKB-KW"/>
</dbReference>
<dbReference type="STRING" id="1169143.GCA_000383275_04918"/>
<dbReference type="InterPro" id="IPR010430">
    <property type="entry name" value="DUF1028"/>
</dbReference>
<dbReference type="Proteomes" id="UP000248918">
    <property type="component" value="Unassembled WGS sequence"/>
</dbReference>
<organism evidence="1 2">
    <name type="scientific">Paraburkholderia bryophila</name>
    <dbReference type="NCBI Taxonomy" id="420952"/>
    <lineage>
        <taxon>Bacteria</taxon>
        <taxon>Pseudomonadati</taxon>
        <taxon>Pseudomonadota</taxon>
        <taxon>Betaproteobacteria</taxon>
        <taxon>Burkholderiales</taxon>
        <taxon>Burkholderiaceae</taxon>
        <taxon>Paraburkholderia</taxon>
    </lineage>
</organism>
<dbReference type="PANTHER" id="PTHR39328">
    <property type="entry name" value="BLL2871 PROTEIN"/>
    <property type="match status" value="1"/>
</dbReference>
<proteinExistence type="predicted"/>
<name>A0A329C5T7_9BURK</name>
<comment type="caution">
    <text evidence="1">The sequence shown here is derived from an EMBL/GenBank/DDBJ whole genome shotgun (WGS) entry which is preliminary data.</text>
</comment>
<dbReference type="InterPro" id="IPR029055">
    <property type="entry name" value="Ntn_hydrolases_N"/>
</dbReference>